<feature type="transmembrane region" description="Helical" evidence="5">
    <location>
        <begin position="77"/>
        <end position="98"/>
    </location>
</feature>
<dbReference type="GO" id="GO:0016020">
    <property type="term" value="C:membrane"/>
    <property type="evidence" value="ECO:0007669"/>
    <property type="project" value="UniProtKB-SubCell"/>
</dbReference>
<comment type="subcellular location">
    <subcellularLocation>
        <location evidence="1">Membrane</location>
        <topology evidence="1">Multi-pass membrane protein</topology>
    </subcellularLocation>
</comment>
<keyword evidence="3 5" id="KW-1133">Transmembrane helix</keyword>
<keyword evidence="8" id="KW-1185">Reference proteome</keyword>
<feature type="transmembrane region" description="Helical" evidence="5">
    <location>
        <begin position="343"/>
        <end position="363"/>
    </location>
</feature>
<feature type="transmembrane region" description="Helical" evidence="5">
    <location>
        <begin position="279"/>
        <end position="298"/>
    </location>
</feature>
<name>A0AAV3T810_9EURY</name>
<dbReference type="Proteomes" id="UP001500420">
    <property type="component" value="Unassembled WGS sequence"/>
</dbReference>
<dbReference type="Pfam" id="PF00324">
    <property type="entry name" value="AA_permease"/>
    <property type="match status" value="1"/>
</dbReference>
<feature type="transmembrane region" description="Helical" evidence="5">
    <location>
        <begin position="119"/>
        <end position="139"/>
    </location>
</feature>
<sequence length="439" mass="44646">MALGGMVGGGIYAVLGIVTQIAGPATWLAFVLAGVVAACTGYSYVGLNRLVADDGADGGGSVTFVQSFTGNSTLAGMVGWTLLVGYVGSMAMYAFAFAEFSIALPGVPSRLAGLPLRPVVSVLVVAGFVGLNLLGAQATGSAENVLTAAKVLVLVAFGVAGLLYATTVSSEQVALGAAEIASFGPIMAAAVSFVAFQGWQLLFYDQESVRDPLEVIPTAVSVAIPVAVAIYAIVAVVTYNIAPQAVQSNPHTALADAASTIAGVVGLSNAGAIVISLSALFSTGSAINATLFSAGYFAKGMLTDDLLPDRAGDSSASGLPTQTLLLLGVVTAAFTAYGSLSAITSFASLSFILVFGAMSALAFAKRDTDRIAATWPAVGAVGASLFFLLMLYHLYTAERGTFYAVALIAAAVFAVELLYFERTVIEREIPYLDAGDSAD</sequence>
<feature type="transmembrane region" description="Helical" evidence="5">
    <location>
        <begin position="319"/>
        <end position="337"/>
    </location>
</feature>
<reference evidence="7 8" key="1">
    <citation type="journal article" date="2019" name="Int. J. Syst. Evol. Microbiol.">
        <title>The Global Catalogue of Microorganisms (GCM) 10K type strain sequencing project: providing services to taxonomists for standard genome sequencing and annotation.</title>
        <authorList>
            <consortium name="The Broad Institute Genomics Platform"/>
            <consortium name="The Broad Institute Genome Sequencing Center for Infectious Disease"/>
            <person name="Wu L."/>
            <person name="Ma J."/>
        </authorList>
    </citation>
    <scope>NUCLEOTIDE SEQUENCE [LARGE SCALE GENOMIC DNA]</scope>
    <source>
        <strain evidence="7 8">JCM 16328</strain>
    </source>
</reference>
<comment type="caution">
    <text evidence="7">The sequence shown here is derived from an EMBL/GenBank/DDBJ whole genome shotgun (WGS) entry which is preliminary data.</text>
</comment>
<feature type="transmembrane region" description="Helical" evidence="5">
    <location>
        <begin position="12"/>
        <end position="45"/>
    </location>
</feature>
<feature type="transmembrane region" description="Helical" evidence="5">
    <location>
        <begin position="177"/>
        <end position="199"/>
    </location>
</feature>
<feature type="transmembrane region" description="Helical" evidence="5">
    <location>
        <begin position="145"/>
        <end position="165"/>
    </location>
</feature>
<dbReference type="GO" id="GO:0055085">
    <property type="term" value="P:transmembrane transport"/>
    <property type="evidence" value="ECO:0007669"/>
    <property type="project" value="InterPro"/>
</dbReference>
<dbReference type="PANTHER" id="PTHR42770">
    <property type="entry name" value="AMINO ACID TRANSPORTER-RELATED"/>
    <property type="match status" value="1"/>
</dbReference>
<feature type="transmembrane region" description="Helical" evidence="5">
    <location>
        <begin position="375"/>
        <end position="395"/>
    </location>
</feature>
<feature type="transmembrane region" description="Helical" evidence="5">
    <location>
        <begin position="401"/>
        <end position="420"/>
    </location>
</feature>
<evidence type="ECO:0000256" key="1">
    <source>
        <dbReference type="ARBA" id="ARBA00004141"/>
    </source>
</evidence>
<dbReference type="AlphaFoldDB" id="A0AAV3T810"/>
<feature type="transmembrane region" description="Helical" evidence="5">
    <location>
        <begin position="219"/>
        <end position="241"/>
    </location>
</feature>
<evidence type="ECO:0000256" key="5">
    <source>
        <dbReference type="SAM" id="Phobius"/>
    </source>
</evidence>
<evidence type="ECO:0000313" key="7">
    <source>
        <dbReference type="EMBL" id="GAA0666545.1"/>
    </source>
</evidence>
<evidence type="ECO:0000259" key="6">
    <source>
        <dbReference type="Pfam" id="PF00324"/>
    </source>
</evidence>
<evidence type="ECO:0000313" key="8">
    <source>
        <dbReference type="Proteomes" id="UP001500420"/>
    </source>
</evidence>
<accession>A0AAV3T810</accession>
<dbReference type="InterPro" id="IPR004841">
    <property type="entry name" value="AA-permease/SLC12A_dom"/>
</dbReference>
<gene>
    <name evidence="7" type="ORF">GCM10009020_09790</name>
</gene>
<evidence type="ECO:0000256" key="3">
    <source>
        <dbReference type="ARBA" id="ARBA00022989"/>
    </source>
</evidence>
<keyword evidence="4 5" id="KW-0472">Membrane</keyword>
<dbReference type="PIRSF" id="PIRSF006060">
    <property type="entry name" value="AA_transporter"/>
    <property type="match status" value="1"/>
</dbReference>
<dbReference type="EMBL" id="BAAADV010000001">
    <property type="protein sequence ID" value="GAA0666545.1"/>
    <property type="molecule type" value="Genomic_DNA"/>
</dbReference>
<feature type="domain" description="Amino acid permease/ SLC12A" evidence="6">
    <location>
        <begin position="1"/>
        <end position="364"/>
    </location>
</feature>
<dbReference type="InterPro" id="IPR050367">
    <property type="entry name" value="APC_superfamily"/>
</dbReference>
<protein>
    <submittedName>
        <fullName evidence="7">Amino acid permease</fullName>
    </submittedName>
</protein>
<evidence type="ECO:0000256" key="4">
    <source>
        <dbReference type="ARBA" id="ARBA00023136"/>
    </source>
</evidence>
<dbReference type="PANTHER" id="PTHR42770:SF11">
    <property type="entry name" value="INNER MEMBRANE TRANSPORT PROTEIN YBAT"/>
    <property type="match status" value="1"/>
</dbReference>
<proteinExistence type="predicted"/>
<evidence type="ECO:0000256" key="2">
    <source>
        <dbReference type="ARBA" id="ARBA00022692"/>
    </source>
</evidence>
<organism evidence="7 8">
    <name type="scientific">Natronoarchaeum mannanilyticum</name>
    <dbReference type="NCBI Taxonomy" id="926360"/>
    <lineage>
        <taxon>Archaea</taxon>
        <taxon>Methanobacteriati</taxon>
        <taxon>Methanobacteriota</taxon>
        <taxon>Stenosarchaea group</taxon>
        <taxon>Halobacteria</taxon>
        <taxon>Halobacteriales</taxon>
        <taxon>Natronoarchaeaceae</taxon>
    </lineage>
</organism>
<keyword evidence="2 5" id="KW-0812">Transmembrane</keyword>
<dbReference type="Gene3D" id="1.20.1740.10">
    <property type="entry name" value="Amino acid/polyamine transporter I"/>
    <property type="match status" value="1"/>
</dbReference>